<organism evidence="3 4">
    <name type="scientific">Pedobacter nutrimenti</name>
    <dbReference type="NCBI Taxonomy" id="1241337"/>
    <lineage>
        <taxon>Bacteria</taxon>
        <taxon>Pseudomonadati</taxon>
        <taxon>Bacteroidota</taxon>
        <taxon>Sphingobacteriia</taxon>
        <taxon>Sphingobacteriales</taxon>
        <taxon>Sphingobacteriaceae</taxon>
        <taxon>Pedobacter</taxon>
    </lineage>
</organism>
<feature type="domain" description="DUF3347" evidence="2">
    <location>
        <begin position="56"/>
        <end position="133"/>
    </location>
</feature>
<reference evidence="3 4" key="1">
    <citation type="submission" date="2018-06" db="EMBL/GenBank/DDBJ databases">
        <title>Genomic Encyclopedia of Archaeal and Bacterial Type Strains, Phase II (KMG-II): from individual species to whole genera.</title>
        <authorList>
            <person name="Goeker M."/>
        </authorList>
    </citation>
    <scope>NUCLEOTIDE SEQUENCE [LARGE SCALE GENOMIC DNA]</scope>
    <source>
        <strain evidence="3 4">DSM 27372</strain>
    </source>
</reference>
<name>A0A318UHD8_9SPHI</name>
<dbReference type="EMBL" id="QKLU01000003">
    <property type="protein sequence ID" value="PYF74950.1"/>
    <property type="molecule type" value="Genomic_DNA"/>
</dbReference>
<sequence length="183" mass="19757">MKTIISPLIMTGLALLLSACNSSTPPAKKQQSSKDSLQVHATKINPHLKDDQLNALYQQYSHLTTALTDGNLSEAKIAALAIEAGTEKMKHSRTLASSASKIAAATDIESQRQLFATLSNDFIGLLKKTGLDRGQLYIAHCPMAMNDQGALWLSNTPEIRNPYFGESMLNCGTIEETLGPALK</sequence>
<dbReference type="InterPro" id="IPR021782">
    <property type="entry name" value="DUF3347"/>
</dbReference>
<comment type="caution">
    <text evidence="3">The sequence shown here is derived from an EMBL/GenBank/DDBJ whole genome shotgun (WGS) entry which is preliminary data.</text>
</comment>
<gene>
    <name evidence="3" type="ORF">B0O44_103396</name>
</gene>
<feature type="chain" id="PRO_5016356376" evidence="1">
    <location>
        <begin position="23"/>
        <end position="183"/>
    </location>
</feature>
<dbReference type="AlphaFoldDB" id="A0A318UHD8"/>
<proteinExistence type="predicted"/>
<feature type="signal peptide" evidence="1">
    <location>
        <begin position="1"/>
        <end position="22"/>
    </location>
</feature>
<dbReference type="RefSeq" id="WP_110829858.1">
    <property type="nucleotide sequence ID" value="NZ_QKLU01000003.1"/>
</dbReference>
<dbReference type="OrthoDB" id="5513217at2"/>
<evidence type="ECO:0000313" key="4">
    <source>
        <dbReference type="Proteomes" id="UP000248198"/>
    </source>
</evidence>
<evidence type="ECO:0000313" key="3">
    <source>
        <dbReference type="EMBL" id="PYF74950.1"/>
    </source>
</evidence>
<keyword evidence="1" id="KW-0732">Signal</keyword>
<protein>
    <submittedName>
        <fullName evidence="3">Uncharacterized protein DUF3347</fullName>
    </submittedName>
</protein>
<dbReference type="Proteomes" id="UP000248198">
    <property type="component" value="Unassembled WGS sequence"/>
</dbReference>
<dbReference type="Pfam" id="PF11827">
    <property type="entry name" value="DUF3347"/>
    <property type="match status" value="1"/>
</dbReference>
<evidence type="ECO:0000256" key="1">
    <source>
        <dbReference type="SAM" id="SignalP"/>
    </source>
</evidence>
<dbReference type="PROSITE" id="PS51257">
    <property type="entry name" value="PROKAR_LIPOPROTEIN"/>
    <property type="match status" value="1"/>
</dbReference>
<keyword evidence="4" id="KW-1185">Reference proteome</keyword>
<evidence type="ECO:0000259" key="2">
    <source>
        <dbReference type="Pfam" id="PF11827"/>
    </source>
</evidence>
<accession>A0A318UHD8</accession>